<sequence>MRRWVGFGVALLLAVATAVWVGMDNRAARPSVTRENTPIRAAGMGEWVRTDGIALRVVRADIAPSFPDADRPEKLVEPTAAGAVIVRVAYEVDRGAEQSVLCSTGLYAGLGGPDQREWSKSSLIGLTSFDDPSHCGWKPSDGSPRPPVITLVEGFEVPPGTSDLTFQLGRDAGTRVRVPLPG</sequence>
<accession>A0A4R6LPC6</accession>
<gene>
    <name evidence="1" type="ORF">CGZ94_11570</name>
</gene>
<organism evidence="1 2">
    <name type="scientific">Enemella evansiae</name>
    <dbReference type="NCBI Taxonomy" id="2016499"/>
    <lineage>
        <taxon>Bacteria</taxon>
        <taxon>Bacillati</taxon>
        <taxon>Actinomycetota</taxon>
        <taxon>Actinomycetes</taxon>
        <taxon>Propionibacteriales</taxon>
        <taxon>Propionibacteriaceae</taxon>
        <taxon>Enemella</taxon>
    </lineage>
</organism>
<keyword evidence="2" id="KW-1185">Reference proteome</keyword>
<evidence type="ECO:0008006" key="3">
    <source>
        <dbReference type="Google" id="ProtNLM"/>
    </source>
</evidence>
<reference evidence="1 2" key="1">
    <citation type="submission" date="2017-07" db="EMBL/GenBank/DDBJ databases">
        <title>Draft whole genome sequences of clinical Proprionibacteriaceae strains.</title>
        <authorList>
            <person name="Bernier A.-M."/>
            <person name="Bernard K."/>
            <person name="Domingo M.-C."/>
        </authorList>
    </citation>
    <scope>NUCLEOTIDE SEQUENCE [LARGE SCALE GENOMIC DNA]</scope>
    <source>
        <strain evidence="1 2">NML 030167</strain>
    </source>
</reference>
<dbReference type="EMBL" id="NMVO01000013">
    <property type="protein sequence ID" value="OYO13594.1"/>
    <property type="molecule type" value="Genomic_DNA"/>
</dbReference>
<name>A0A255GKT3_9ACTN</name>
<comment type="caution">
    <text evidence="1">The sequence shown here is derived from an EMBL/GenBank/DDBJ whole genome shotgun (WGS) entry which is preliminary data.</text>
</comment>
<dbReference type="AlphaFoldDB" id="A0A255GKT3"/>
<dbReference type="Proteomes" id="UP000215896">
    <property type="component" value="Unassembled WGS sequence"/>
</dbReference>
<accession>A0A255GKT3</accession>
<dbReference type="RefSeq" id="WP_094405696.1">
    <property type="nucleotide sequence ID" value="NZ_NMVO01000013.1"/>
</dbReference>
<proteinExistence type="predicted"/>
<evidence type="ECO:0000313" key="1">
    <source>
        <dbReference type="EMBL" id="OYO13594.1"/>
    </source>
</evidence>
<protein>
    <recommendedName>
        <fullName evidence="3">DUF4352 domain-containing protein</fullName>
    </recommendedName>
</protein>
<evidence type="ECO:0000313" key="2">
    <source>
        <dbReference type="Proteomes" id="UP000215896"/>
    </source>
</evidence>